<evidence type="ECO:0000313" key="1">
    <source>
        <dbReference type="EMBL" id="OTP65888.1"/>
    </source>
</evidence>
<protein>
    <submittedName>
        <fullName evidence="1">Uncharacterized protein</fullName>
    </submittedName>
</protein>
<dbReference type="Proteomes" id="UP000194546">
    <property type="component" value="Unassembled WGS sequence"/>
</dbReference>
<accession>A0A242M4X9</accession>
<dbReference type="EMBL" id="NBTY01000212">
    <property type="protein sequence ID" value="OTP65888.1"/>
    <property type="molecule type" value="Genomic_DNA"/>
</dbReference>
<dbReference type="AlphaFoldDB" id="A0A242M4X9"/>
<gene>
    <name evidence="1" type="ORF">PAMC26510_37270</name>
</gene>
<comment type="caution">
    <text evidence="1">The sequence shown here is derived from an EMBL/GenBank/DDBJ whole genome shotgun (WGS) entry which is preliminary data.</text>
</comment>
<name>A0A242M4X9_CABSO</name>
<organism evidence="1 2">
    <name type="scientific">Caballeronia sordidicola</name>
    <name type="common">Burkholderia sordidicola</name>
    <dbReference type="NCBI Taxonomy" id="196367"/>
    <lineage>
        <taxon>Bacteria</taxon>
        <taxon>Pseudomonadati</taxon>
        <taxon>Pseudomonadota</taxon>
        <taxon>Betaproteobacteria</taxon>
        <taxon>Burkholderiales</taxon>
        <taxon>Burkholderiaceae</taxon>
        <taxon>Caballeronia</taxon>
    </lineage>
</organism>
<evidence type="ECO:0000313" key="2">
    <source>
        <dbReference type="Proteomes" id="UP000194546"/>
    </source>
</evidence>
<reference evidence="1 2" key="1">
    <citation type="submission" date="2017-03" db="EMBL/GenBank/DDBJ databases">
        <title>Genome analysis of strain PAMC 26510.</title>
        <authorList>
            <person name="Oh H.-M."/>
            <person name="Yang J.-A."/>
        </authorList>
    </citation>
    <scope>NUCLEOTIDE SEQUENCE [LARGE SCALE GENOMIC DNA]</scope>
    <source>
        <strain evidence="1 2">PAMC 26510</strain>
    </source>
</reference>
<sequence>MRGLPSRLGRMAWEVRQTRLNCLQGRRKCGTEYVSALRN</sequence>
<proteinExistence type="predicted"/>